<proteinExistence type="predicted"/>
<dbReference type="AlphaFoldDB" id="A0AA88Y7Y2"/>
<dbReference type="PANTHER" id="PTHR23409">
    <property type="entry name" value="RIBONUCLEOSIDE-DIPHOSPHATE REDUCTASE SMALL CHAIN"/>
    <property type="match status" value="1"/>
</dbReference>
<reference evidence="1" key="1">
    <citation type="submission" date="2019-08" db="EMBL/GenBank/DDBJ databases">
        <title>The improved chromosome-level genome for the pearl oyster Pinctada fucata martensii using PacBio sequencing and Hi-C.</title>
        <authorList>
            <person name="Zheng Z."/>
        </authorList>
    </citation>
    <scope>NUCLEOTIDE SEQUENCE</scope>
    <source>
        <strain evidence="1">ZZ-2019</strain>
        <tissue evidence="1">Adductor muscle</tissue>
    </source>
</reference>
<protein>
    <submittedName>
        <fullName evidence="1">Uncharacterized protein</fullName>
    </submittedName>
</protein>
<evidence type="ECO:0000313" key="2">
    <source>
        <dbReference type="Proteomes" id="UP001186944"/>
    </source>
</evidence>
<sequence length="425" mass="48183">MELSIFAEPSNQVAVEKIYFTEARPISSIESENTPIEIVVSGSGAEYVDLRRSRLYVKAKIIKSDGTALADDENAGIINLPLQSMFSQMDVYLNNKLVSFNTNNYPWKAYMKTVLFSGRDELLSQKQAELFFKDEGILSDSKSISGGNSGLVMRYAFTKKSRTFELEGNIMEDVFDLDKYLINGVDIYIKMFRSSAPFIFMSSESSPSYKLKILDVVYRVAKVRVDPGVLMQHSKQLEKTPVKYPLVRNEVKMNTIPTGSKEFYWDNMFPQAIPDRLVVGMVTQKGVNGDYTSNPFNFEHFNTTGISLSINGESLPGRPLQMDFGDNRNYVSAFVRLFEACGKWNKDTGLYISRENFGNGYTFFAFNITPCFFEADYINLVRRGNTRLELRFNSATTEAVNVVVLATFSSLLEINKSRDINYVQP</sequence>
<keyword evidence="2" id="KW-1185">Reference proteome</keyword>
<organism evidence="1 2">
    <name type="scientific">Pinctada imbricata</name>
    <name type="common">Atlantic pearl-oyster</name>
    <name type="synonym">Pinctada martensii</name>
    <dbReference type="NCBI Taxonomy" id="66713"/>
    <lineage>
        <taxon>Eukaryota</taxon>
        <taxon>Metazoa</taxon>
        <taxon>Spiralia</taxon>
        <taxon>Lophotrochozoa</taxon>
        <taxon>Mollusca</taxon>
        <taxon>Bivalvia</taxon>
        <taxon>Autobranchia</taxon>
        <taxon>Pteriomorphia</taxon>
        <taxon>Pterioida</taxon>
        <taxon>Pterioidea</taxon>
        <taxon>Pteriidae</taxon>
        <taxon>Pinctada</taxon>
    </lineage>
</organism>
<name>A0AA88Y7Y2_PINIB</name>
<dbReference type="GO" id="GO:0004748">
    <property type="term" value="F:ribonucleoside-diphosphate reductase activity, thioredoxin disulfide as acceptor"/>
    <property type="evidence" value="ECO:0007669"/>
    <property type="project" value="TreeGrafter"/>
</dbReference>
<dbReference type="GO" id="GO:0005829">
    <property type="term" value="C:cytosol"/>
    <property type="evidence" value="ECO:0007669"/>
    <property type="project" value="TreeGrafter"/>
</dbReference>
<accession>A0AA88Y7Y2</accession>
<dbReference type="Proteomes" id="UP001186944">
    <property type="component" value="Unassembled WGS sequence"/>
</dbReference>
<dbReference type="PANTHER" id="PTHR23409:SF21">
    <property type="entry name" value="CAPSID PROTEIN"/>
    <property type="match status" value="1"/>
</dbReference>
<dbReference type="GO" id="GO:0009263">
    <property type="term" value="P:deoxyribonucleotide biosynthetic process"/>
    <property type="evidence" value="ECO:0007669"/>
    <property type="project" value="InterPro"/>
</dbReference>
<comment type="caution">
    <text evidence="1">The sequence shown here is derived from an EMBL/GenBank/DDBJ whole genome shotgun (WGS) entry which is preliminary data.</text>
</comment>
<dbReference type="EMBL" id="VSWD01000006">
    <property type="protein sequence ID" value="KAK3099732.1"/>
    <property type="molecule type" value="Genomic_DNA"/>
</dbReference>
<evidence type="ECO:0000313" key="1">
    <source>
        <dbReference type="EMBL" id="KAK3099732.1"/>
    </source>
</evidence>
<dbReference type="InterPro" id="IPR000358">
    <property type="entry name" value="RNR_small_fam"/>
</dbReference>
<gene>
    <name evidence="1" type="ORF">FSP39_008638</name>
</gene>